<keyword evidence="1" id="KW-0732">Signal</keyword>
<protein>
    <recommendedName>
        <fullName evidence="4">Dual-action HEIGH metallo-peptidase</fullName>
    </recommendedName>
</protein>
<accession>A0A7X0MKB3</accession>
<dbReference type="EMBL" id="JACHCC010000011">
    <property type="protein sequence ID" value="MBB6502009.1"/>
    <property type="molecule type" value="Genomic_DNA"/>
</dbReference>
<dbReference type="SUPFAM" id="SSF55486">
    <property type="entry name" value="Metalloproteases ('zincins'), catalytic domain"/>
    <property type="match status" value="1"/>
</dbReference>
<dbReference type="RefSeq" id="WP_184628268.1">
    <property type="nucleotide sequence ID" value="NZ_JACHCC010000011.1"/>
</dbReference>
<dbReference type="PROSITE" id="PS51257">
    <property type="entry name" value="PROKAR_LIPOPROTEIN"/>
    <property type="match status" value="1"/>
</dbReference>
<dbReference type="Pfam" id="PF12388">
    <property type="entry name" value="Peptidase_M57"/>
    <property type="match status" value="1"/>
</dbReference>
<evidence type="ECO:0000313" key="2">
    <source>
        <dbReference type="EMBL" id="MBB6502009.1"/>
    </source>
</evidence>
<feature type="signal peptide" evidence="1">
    <location>
        <begin position="1"/>
        <end position="19"/>
    </location>
</feature>
<dbReference type="GO" id="GO:0008237">
    <property type="term" value="F:metallopeptidase activity"/>
    <property type="evidence" value="ECO:0007669"/>
    <property type="project" value="InterPro"/>
</dbReference>
<evidence type="ECO:0000256" key="1">
    <source>
        <dbReference type="SAM" id="SignalP"/>
    </source>
</evidence>
<dbReference type="Proteomes" id="UP000521017">
    <property type="component" value="Unassembled WGS sequence"/>
</dbReference>
<evidence type="ECO:0008006" key="4">
    <source>
        <dbReference type="Google" id="ProtNLM"/>
    </source>
</evidence>
<comment type="caution">
    <text evidence="2">The sequence shown here is derived from an EMBL/GenBank/DDBJ whole genome shotgun (WGS) entry which is preliminary data.</text>
</comment>
<proteinExistence type="predicted"/>
<gene>
    <name evidence="2" type="ORF">HDF25_004186</name>
</gene>
<dbReference type="AlphaFoldDB" id="A0A7X0MKB3"/>
<reference evidence="2 3" key="1">
    <citation type="submission" date="2020-08" db="EMBL/GenBank/DDBJ databases">
        <title>Genomic Encyclopedia of Type Strains, Phase IV (KMG-V): Genome sequencing to study the core and pangenomes of soil and plant-associated prokaryotes.</title>
        <authorList>
            <person name="Whitman W."/>
        </authorList>
    </citation>
    <scope>NUCLEOTIDE SEQUENCE [LARGE SCALE GENOMIC DNA]</scope>
    <source>
        <strain evidence="2 3">M2T3</strain>
    </source>
</reference>
<sequence>MNKKLRLITLIALAAVVIASCSKTKETPANPTPQNQKSENVLSYIKSLGFPATAIVDNGDSYVVEEDIIFPKNMVIPNGQPKTEQFYTGSLVNATNKKNIRVKVDASMTSMNAEVTSAVDQWNAIANSSVRFSIVTTGTYDILIKDENLGSGVCGQGTFPSGGAAGNLIKINKAYIAANSFAQRQRTITHELGHNISLRHTNWSAIGEGTATPVPGVGGTDASSLMNGGQCNSGATVLSTKDKQATAALYPL</sequence>
<organism evidence="2 3">
    <name type="scientific">Pedobacter cryoconitis</name>
    <dbReference type="NCBI Taxonomy" id="188932"/>
    <lineage>
        <taxon>Bacteria</taxon>
        <taxon>Pseudomonadati</taxon>
        <taxon>Bacteroidota</taxon>
        <taxon>Sphingobacteriia</taxon>
        <taxon>Sphingobacteriales</taxon>
        <taxon>Sphingobacteriaceae</taxon>
        <taxon>Pedobacter</taxon>
    </lineage>
</organism>
<dbReference type="Gene3D" id="3.40.390.10">
    <property type="entry name" value="Collagenase (Catalytic Domain)"/>
    <property type="match status" value="1"/>
</dbReference>
<name>A0A7X0MKB3_9SPHI</name>
<feature type="chain" id="PRO_5031398056" description="Dual-action HEIGH metallo-peptidase" evidence="1">
    <location>
        <begin position="20"/>
        <end position="252"/>
    </location>
</feature>
<evidence type="ECO:0000313" key="3">
    <source>
        <dbReference type="Proteomes" id="UP000521017"/>
    </source>
</evidence>
<dbReference type="InterPro" id="IPR024079">
    <property type="entry name" value="MetalloPept_cat_dom_sf"/>
</dbReference>
<dbReference type="InterPro" id="IPR024653">
    <property type="entry name" value="Peptidase_M10/M27/M57"/>
</dbReference>